<organism evidence="2 3">
    <name type="scientific">Geomonas paludis</name>
    <dbReference type="NCBI Taxonomy" id="2740185"/>
    <lineage>
        <taxon>Bacteria</taxon>
        <taxon>Pseudomonadati</taxon>
        <taxon>Thermodesulfobacteriota</taxon>
        <taxon>Desulfuromonadia</taxon>
        <taxon>Geobacterales</taxon>
        <taxon>Geobacteraceae</taxon>
        <taxon>Geomonas</taxon>
    </lineage>
</organism>
<keyword evidence="1" id="KW-0175">Coiled coil</keyword>
<evidence type="ECO:0000313" key="2">
    <source>
        <dbReference type="EMBL" id="UPU37390.1"/>
    </source>
</evidence>
<evidence type="ECO:0000256" key="1">
    <source>
        <dbReference type="SAM" id="Coils"/>
    </source>
</evidence>
<evidence type="ECO:0008006" key="4">
    <source>
        <dbReference type="Google" id="ProtNLM"/>
    </source>
</evidence>
<dbReference type="Gene3D" id="3.40.50.2300">
    <property type="match status" value="2"/>
</dbReference>
<reference evidence="2" key="1">
    <citation type="submission" date="2022-04" db="EMBL/GenBank/DDBJ databases">
        <authorList>
            <person name="Liu G."/>
        </authorList>
    </citation>
    <scope>NUCLEOTIDE SEQUENCE</scope>
    <source>
        <strain evidence="2">RG22</strain>
    </source>
</reference>
<accession>A0ABY4LK54</accession>
<dbReference type="InterPro" id="IPR007487">
    <property type="entry name" value="ABC_transpt-TYRBP-like"/>
</dbReference>
<dbReference type="PANTHER" id="PTHR35271">
    <property type="entry name" value="ABC TRANSPORTER, SUBSTRATE-BINDING LIPOPROTEIN-RELATED"/>
    <property type="match status" value="1"/>
</dbReference>
<protein>
    <recommendedName>
        <fullName evidence="4">ABC transporter substrate-binding protein</fullName>
    </recommendedName>
</protein>
<dbReference type="PANTHER" id="PTHR35271:SF1">
    <property type="entry name" value="ABC TRANSPORTER, SUBSTRATE-BINDING LIPOPROTEIN"/>
    <property type="match status" value="1"/>
</dbReference>
<keyword evidence="3" id="KW-1185">Reference proteome</keyword>
<dbReference type="Proteomes" id="UP000831485">
    <property type="component" value="Chromosome"/>
</dbReference>
<dbReference type="EMBL" id="CP096574">
    <property type="protein sequence ID" value="UPU37390.1"/>
    <property type="molecule type" value="Genomic_DNA"/>
</dbReference>
<dbReference type="RefSeq" id="WP_248647021.1">
    <property type="nucleotide sequence ID" value="NZ_CP096574.1"/>
</dbReference>
<sequence>MERRMTGTWFLNRLLHMMIGVCLLGWVAGADCAEPVRKKVLVLNSYHSGYKGSDDAVAGIKETLLRALPETEIQVEYLDSKNNSGKEFDAKVVDLLRFKYQQRHFDLILSTDDYAFNVIEAHRPQLFGATPVVFCGTNSFDGSRLAGKRGIVGIDERPSFKATLDLIFALHPATRNIVVIRDDSVTGQLNEMEFRKAAAQLQDKATFSDWAGLRLDQFISRTRELKPGSVIVYFASFVQDGNGDRVSSNEALRRISSASPVPVYGGWEFNLGKGIVGGRLLNLREHGAAAAALAVRVLRGESVDALPPVTPSPNKDMFDYNELRRFGIAQGKLPADSIIINRPPGYVYSHRVEMLSTISVLLLFALATSFVKLVNSRKHLQVHRDALVQRNEELEQALSKVKVLEGIIPVCMYCKKVRKDERSWQQMESYISQHTEAQFSHGICPTCFDDNFSGKKPKQL</sequence>
<evidence type="ECO:0000313" key="3">
    <source>
        <dbReference type="Proteomes" id="UP000831485"/>
    </source>
</evidence>
<feature type="coiled-coil region" evidence="1">
    <location>
        <begin position="377"/>
        <end position="404"/>
    </location>
</feature>
<gene>
    <name evidence="2" type="ORF">M1B72_06705</name>
</gene>
<name>A0ABY4LK54_9BACT</name>
<proteinExistence type="predicted"/>